<evidence type="ECO:0000313" key="3">
    <source>
        <dbReference type="Proteomes" id="UP000256345"/>
    </source>
</evidence>
<accession>A0ABX9JY67</accession>
<dbReference type="EMBL" id="QUMU01000007">
    <property type="protein sequence ID" value="REG29427.1"/>
    <property type="molecule type" value="Genomic_DNA"/>
</dbReference>
<protein>
    <recommendedName>
        <fullName evidence="4">Lipoprotein</fullName>
    </recommendedName>
</protein>
<evidence type="ECO:0008006" key="4">
    <source>
        <dbReference type="Google" id="ProtNLM"/>
    </source>
</evidence>
<sequence length="127" mass="13944">MSPIYRSRRAVMPLVLGVLLTLGACKQDKGPEQLARAEVKHAELVERGVPPKDPAWDAVIAELEKVPPDSKSFAEAQRRLSRLKELRTTPLPRRPLSRPGVPEGGSHSLDEQGLHPHDHPGETDGGR</sequence>
<feature type="compositionally biased region" description="Basic and acidic residues" evidence="1">
    <location>
        <begin position="108"/>
        <end position="127"/>
    </location>
</feature>
<reference evidence="2 3" key="1">
    <citation type="submission" date="2018-08" db="EMBL/GenBank/DDBJ databases">
        <title>Genomic Encyclopedia of Archaeal and Bacterial Type Strains, Phase II (KMG-II): from individual species to whole genera.</title>
        <authorList>
            <person name="Goeker M."/>
        </authorList>
    </citation>
    <scope>NUCLEOTIDE SEQUENCE [LARGE SCALE GENOMIC DNA]</scope>
    <source>
        <strain evidence="2 3">DSM 2261</strain>
    </source>
</reference>
<evidence type="ECO:0000256" key="1">
    <source>
        <dbReference type="SAM" id="MobiDB-lite"/>
    </source>
</evidence>
<proteinExistence type="predicted"/>
<name>A0ABX9JY67_9BACT</name>
<dbReference type="Proteomes" id="UP000256345">
    <property type="component" value="Unassembled WGS sequence"/>
</dbReference>
<keyword evidence="3" id="KW-1185">Reference proteome</keyword>
<gene>
    <name evidence="2" type="ORF">ATI61_107123</name>
</gene>
<comment type="caution">
    <text evidence="2">The sequence shown here is derived from an EMBL/GenBank/DDBJ whole genome shotgun (WGS) entry which is preliminary data.</text>
</comment>
<evidence type="ECO:0000313" key="2">
    <source>
        <dbReference type="EMBL" id="REG29427.1"/>
    </source>
</evidence>
<dbReference type="PROSITE" id="PS51257">
    <property type="entry name" value="PROKAR_LIPOPROTEIN"/>
    <property type="match status" value="1"/>
</dbReference>
<organism evidence="2 3">
    <name type="scientific">Archangium gephyra</name>
    <dbReference type="NCBI Taxonomy" id="48"/>
    <lineage>
        <taxon>Bacteria</taxon>
        <taxon>Pseudomonadati</taxon>
        <taxon>Myxococcota</taxon>
        <taxon>Myxococcia</taxon>
        <taxon>Myxococcales</taxon>
        <taxon>Cystobacterineae</taxon>
        <taxon>Archangiaceae</taxon>
        <taxon>Archangium</taxon>
    </lineage>
</organism>
<dbReference type="RefSeq" id="WP_147332974.1">
    <property type="nucleotide sequence ID" value="NZ_CP011509.1"/>
</dbReference>
<feature type="region of interest" description="Disordered" evidence="1">
    <location>
        <begin position="83"/>
        <end position="127"/>
    </location>
</feature>